<evidence type="ECO:0000313" key="2">
    <source>
        <dbReference type="EMBL" id="KAG2503060.1"/>
    </source>
</evidence>
<organism evidence="3 6">
    <name type="scientific">Phytophthora kernoviae</name>
    <dbReference type="NCBI Taxonomy" id="325452"/>
    <lineage>
        <taxon>Eukaryota</taxon>
        <taxon>Sar</taxon>
        <taxon>Stramenopiles</taxon>
        <taxon>Oomycota</taxon>
        <taxon>Peronosporomycetes</taxon>
        <taxon>Peronosporales</taxon>
        <taxon>Peronosporaceae</taxon>
        <taxon>Phytophthora</taxon>
    </lineage>
</organism>
<sequence>MVLSETNLDFLASYYTEFALFCQRDEVKMFLNILSGLGDLPFTFLIDDPRLDLAPETLPMSHPLPRPKARKIKKQAPKLIDPEDIVRGRVRLSQADGETDLLAKKLVSHHELRLASNTRKGGNPLSETLRQTAQPPQYFGSWNLDTQTKSGQIGCIAIRRQFHHVRLENGDVSNVTGAKNDDAARHQFNVFREEISAGFAGLRFY</sequence>
<dbReference type="Proteomes" id="UP000285883">
    <property type="component" value="Unassembled WGS sequence"/>
</dbReference>
<dbReference type="Proteomes" id="UP000285624">
    <property type="component" value="Unassembled WGS sequence"/>
</dbReference>
<reference evidence="2" key="1">
    <citation type="journal article" date="2015" name="Genom Data">
        <title>Genome sequences of six Phytophthora species associated with forests in New Zealand.</title>
        <authorList>
            <person name="Studholme D.J."/>
            <person name="McDougal R.L."/>
            <person name="Sambles C."/>
            <person name="Hansen E."/>
            <person name="Hardy G."/>
            <person name="Grant M."/>
            <person name="Ganley R.J."/>
            <person name="Williams N.M."/>
        </authorList>
    </citation>
    <scope>NUCLEOTIDE SEQUENCE</scope>
    <source>
        <strain evidence="2">NZFS 3630</strain>
    </source>
</reference>
<dbReference type="EMBL" id="MBDN02000871">
    <property type="protein sequence ID" value="RLN73094.1"/>
    <property type="molecule type" value="Genomic_DNA"/>
</dbReference>
<protein>
    <recommendedName>
        <fullName evidence="1">RUN domain-containing protein</fullName>
    </recommendedName>
</protein>
<gene>
    <name evidence="3" type="ORF">BBI17_009583</name>
    <name evidence="4" type="ORF">BBO99_00009551</name>
    <name evidence="2" type="ORF">JM18_009492</name>
</gene>
<dbReference type="Proteomes" id="UP000792063">
    <property type="component" value="Unassembled WGS sequence"/>
</dbReference>
<dbReference type="EMBL" id="MAYM02001082">
    <property type="protein sequence ID" value="RLN26803.1"/>
    <property type="molecule type" value="Genomic_DNA"/>
</dbReference>
<evidence type="ECO:0000313" key="6">
    <source>
        <dbReference type="Proteomes" id="UP000285883"/>
    </source>
</evidence>
<name>A0A3R7JWP6_9STRA</name>
<evidence type="ECO:0000313" key="5">
    <source>
        <dbReference type="Proteomes" id="UP000285624"/>
    </source>
</evidence>
<dbReference type="InterPro" id="IPR004012">
    <property type="entry name" value="Run_dom"/>
</dbReference>
<dbReference type="PROSITE" id="PS50826">
    <property type="entry name" value="RUN"/>
    <property type="match status" value="1"/>
</dbReference>
<dbReference type="AlphaFoldDB" id="A0A3R7JWP6"/>
<dbReference type="EMBL" id="JPWU03001017">
    <property type="protein sequence ID" value="KAG2503060.1"/>
    <property type="molecule type" value="Genomic_DNA"/>
</dbReference>
<evidence type="ECO:0000259" key="1">
    <source>
        <dbReference type="PROSITE" id="PS50826"/>
    </source>
</evidence>
<feature type="domain" description="RUN" evidence="1">
    <location>
        <begin position="1"/>
        <end position="49"/>
    </location>
</feature>
<reference evidence="5 6" key="2">
    <citation type="submission" date="2018-07" db="EMBL/GenBank/DDBJ databases">
        <title>Genome sequencing of oomycete isolates from Chile give support for New Zealand origin for Phytophthora kernoviae and make available the first Nothophytophthora sp. genome.</title>
        <authorList>
            <person name="Studholme D.J."/>
            <person name="Sanfuentes E."/>
            <person name="Panda P."/>
            <person name="Hill R."/>
            <person name="Sambles C."/>
            <person name="Grant M."/>
            <person name="Williams N.M."/>
            <person name="Mcdougal R.L."/>
        </authorList>
    </citation>
    <scope>NUCLEOTIDE SEQUENCE [LARGE SCALE GENOMIC DNA]</scope>
    <source>
        <strain evidence="3">Chile2</strain>
        <strain evidence="4">Chile4</strain>
    </source>
</reference>
<dbReference type="InterPro" id="IPR037213">
    <property type="entry name" value="Run_dom_sf"/>
</dbReference>
<keyword evidence="5" id="KW-1185">Reference proteome</keyword>
<reference evidence="2" key="3">
    <citation type="submission" date="2020-06" db="EMBL/GenBank/DDBJ databases">
        <authorList>
            <person name="Studholme D.J."/>
        </authorList>
    </citation>
    <scope>NUCLEOTIDE SEQUENCE</scope>
    <source>
        <strain evidence="2">NZFS 3630</strain>
    </source>
</reference>
<proteinExistence type="predicted"/>
<comment type="caution">
    <text evidence="3">The sequence shown here is derived from an EMBL/GenBank/DDBJ whole genome shotgun (WGS) entry which is preliminary data.</text>
</comment>
<accession>A0A3R7JWP6</accession>
<evidence type="ECO:0000313" key="3">
    <source>
        <dbReference type="EMBL" id="RLN26803.1"/>
    </source>
</evidence>
<evidence type="ECO:0000313" key="4">
    <source>
        <dbReference type="EMBL" id="RLN73094.1"/>
    </source>
</evidence>
<dbReference type="Gene3D" id="1.20.58.900">
    <property type="match status" value="1"/>
</dbReference>